<evidence type="ECO:0000256" key="2">
    <source>
        <dbReference type="ARBA" id="ARBA00023015"/>
    </source>
</evidence>
<dbReference type="Proteomes" id="UP000283832">
    <property type="component" value="Unassembled WGS sequence"/>
</dbReference>
<dbReference type="PANTHER" id="PTHR35807:SF1">
    <property type="entry name" value="TRANSCRIPTIONAL REGULATOR REDD"/>
    <property type="match status" value="1"/>
</dbReference>
<evidence type="ECO:0000313" key="8">
    <source>
        <dbReference type="EMBL" id="RIV36380.1"/>
    </source>
</evidence>
<keyword evidence="2" id="KW-0805">Transcription regulation</keyword>
<dbReference type="SUPFAM" id="SSF46894">
    <property type="entry name" value="C-terminal effector domain of the bipartite response regulators"/>
    <property type="match status" value="1"/>
</dbReference>
<reference evidence="8 9" key="1">
    <citation type="submission" date="2018-08" db="EMBL/GenBank/DDBJ databases">
        <title>Jishengella sp. nov., isolated from a root of Azadirachta indica A. Juss. var. siamensis Valenton.</title>
        <authorList>
            <person name="Kuncharoen N."/>
            <person name="Tanasupawat S."/>
            <person name="Kudo T."/>
            <person name="Ohkuma M."/>
        </authorList>
    </citation>
    <scope>NUCLEOTIDE SEQUENCE [LARGE SCALE GENOMIC DNA]</scope>
    <source>
        <strain evidence="8 9">AZ1-13</strain>
    </source>
</reference>
<keyword evidence="9" id="KW-1185">Reference proteome</keyword>
<dbReference type="SUPFAM" id="SSF52540">
    <property type="entry name" value="P-loop containing nucleoside triphosphate hydrolases"/>
    <property type="match status" value="1"/>
</dbReference>
<comment type="similarity">
    <text evidence="1">Belongs to the AfsR/DnrI/RedD regulatory family.</text>
</comment>
<sequence length="1015" mass="110480">MQSEGPVQIQVLGGLTVRHGSAVLTLGTPKQQTVLAVLAGNPAGLVSVDQLVDELWPTDPPRSAVPNVRTYAANLRRGLEAMIPEREVLTRARDGYRLDVARTDVDAFLFRSEVAEARRLVAADQAGAARLLSRALERWRGPALVGVPLGSMLSAQVAALIEDRMLAAEMLVELKIRLGHYDDALPVLRNLLVTQPLRERAHLLLVRALHLRGDHAGAIAAYHAARRILREQLGIEPGAELRQLYLRITEHEWPGSHTDRAARPGVSTSVGHPDQGIQSPSMPPAVPDFVGRGKVVEQLLSATLRAVGGTPAVHLVDGMAGSGKTSLALHVAARLTTHYPDGQLFIDLKGHNAVEQVDLTSALATLLRQLGVPGGRIPAAVEDRLSCWQGELASRRLIIVLDNAAGAGQVFPLLPRSRGSVVIVTSRRRITGLDVGPPVSLPMMAVEEGVALLATSAGPERVAAEPTAAALVVEQCGYLPLAIRLAGSRLAHRPTWQVADLAALLAGNARRLVHLTSGDRSVTGAFAASYEPLDEPARRMFRLFSVHPGDHFDLVAAIALSGLAPDDAGLALTELVDCHLVDEVKPGRYRMHDLIRQFADELSREQDSAQERERAFVELADVMLHLCFQVADDLESGSVRKYVTIGSPRRPDLLVVAASPTEEWAEDQRANLVALVVRAREWACHDHAWRLARVLWRFLYVRGYFDDIIVTHLAGLAAAQAAKDEAAMAVMHNYVASAYLRKGSFEAALQHVRAAVINAEQRGDVMGAHGYRVNLVAVHWIRGDPEEAVRVGLESLRGQQGHEISTLLPNVGLALAMVGRNAEALHLHRLHLYLARQAGSQFHLLNALGHIGTTKFRLGRHEAAVRALRAALALRRRTGHRYAEAEVRNDLGIALRCLGRTDEAVRHHEAARRLAVESGEPHVEAAALNDLAFTLVGTGDPGRVVELHRAALRVATRIAHLYEQGRALTGLAEHLFATDPVAARRHWERALAIFRRMGVPERFEVERRLAEIAAE</sequence>
<proteinExistence type="inferred from homology"/>
<dbReference type="PRINTS" id="PR00364">
    <property type="entry name" value="DISEASERSIST"/>
</dbReference>
<dbReference type="InterPro" id="IPR001867">
    <property type="entry name" value="OmpR/PhoB-type_DNA-bd"/>
</dbReference>
<dbReference type="InterPro" id="IPR041664">
    <property type="entry name" value="AAA_16"/>
</dbReference>
<evidence type="ECO:0000256" key="4">
    <source>
        <dbReference type="ARBA" id="ARBA00023163"/>
    </source>
</evidence>
<dbReference type="SMART" id="SM01043">
    <property type="entry name" value="BTAD"/>
    <property type="match status" value="1"/>
</dbReference>
<comment type="caution">
    <text evidence="8">The sequence shown here is derived from an EMBL/GenBank/DDBJ whole genome shotgun (WGS) entry which is preliminary data.</text>
</comment>
<dbReference type="PROSITE" id="PS51755">
    <property type="entry name" value="OMPR_PHOB"/>
    <property type="match status" value="1"/>
</dbReference>
<feature type="domain" description="OmpR/PhoB-type" evidence="7">
    <location>
        <begin position="1"/>
        <end position="100"/>
    </location>
</feature>
<name>A0A418MR87_9ACTN</name>
<dbReference type="SMART" id="SM00028">
    <property type="entry name" value="TPR"/>
    <property type="match status" value="5"/>
</dbReference>
<dbReference type="GO" id="GO:0000160">
    <property type="term" value="P:phosphorelay signal transduction system"/>
    <property type="evidence" value="ECO:0007669"/>
    <property type="project" value="InterPro"/>
</dbReference>
<dbReference type="InterPro" id="IPR051677">
    <property type="entry name" value="AfsR-DnrI-RedD_regulator"/>
</dbReference>
<dbReference type="EMBL" id="QXEC01000020">
    <property type="protein sequence ID" value="RIV36380.1"/>
    <property type="molecule type" value="Genomic_DNA"/>
</dbReference>
<dbReference type="InterPro" id="IPR016032">
    <property type="entry name" value="Sig_transdc_resp-reg_C-effctor"/>
</dbReference>
<evidence type="ECO:0000256" key="3">
    <source>
        <dbReference type="ARBA" id="ARBA00023125"/>
    </source>
</evidence>
<dbReference type="Pfam" id="PF03704">
    <property type="entry name" value="BTAD"/>
    <property type="match status" value="1"/>
</dbReference>
<gene>
    <name evidence="8" type="ORF">D2L64_19615</name>
</gene>
<dbReference type="PANTHER" id="PTHR35807">
    <property type="entry name" value="TRANSCRIPTIONAL REGULATOR REDD-RELATED"/>
    <property type="match status" value="1"/>
</dbReference>
<evidence type="ECO:0000259" key="7">
    <source>
        <dbReference type="PROSITE" id="PS51755"/>
    </source>
</evidence>
<keyword evidence="4" id="KW-0804">Transcription</keyword>
<feature type="DNA-binding region" description="OmpR/PhoB-type" evidence="5">
    <location>
        <begin position="1"/>
        <end position="100"/>
    </location>
</feature>
<dbReference type="InterPro" id="IPR011990">
    <property type="entry name" value="TPR-like_helical_dom_sf"/>
</dbReference>
<dbReference type="InterPro" id="IPR036388">
    <property type="entry name" value="WH-like_DNA-bd_sf"/>
</dbReference>
<dbReference type="InterPro" id="IPR027417">
    <property type="entry name" value="P-loop_NTPase"/>
</dbReference>
<protein>
    <submittedName>
        <fullName evidence="8">Transcriptional regulator</fullName>
    </submittedName>
</protein>
<dbReference type="Gene3D" id="3.40.50.300">
    <property type="entry name" value="P-loop containing nucleotide triphosphate hydrolases"/>
    <property type="match status" value="1"/>
</dbReference>
<dbReference type="AlphaFoldDB" id="A0A418MR87"/>
<evidence type="ECO:0000256" key="1">
    <source>
        <dbReference type="ARBA" id="ARBA00005820"/>
    </source>
</evidence>
<dbReference type="SUPFAM" id="SSF48452">
    <property type="entry name" value="TPR-like"/>
    <property type="match status" value="3"/>
</dbReference>
<accession>A0A418MR87</accession>
<keyword evidence="3 5" id="KW-0238">DNA-binding</keyword>
<dbReference type="Pfam" id="PF13424">
    <property type="entry name" value="TPR_12"/>
    <property type="match status" value="1"/>
</dbReference>
<organism evidence="8 9">
    <name type="scientific">Micromonospora radicis</name>
    <dbReference type="NCBI Taxonomy" id="1894971"/>
    <lineage>
        <taxon>Bacteria</taxon>
        <taxon>Bacillati</taxon>
        <taxon>Actinomycetota</taxon>
        <taxon>Actinomycetes</taxon>
        <taxon>Micromonosporales</taxon>
        <taxon>Micromonosporaceae</taxon>
        <taxon>Micromonospora</taxon>
    </lineage>
</organism>
<evidence type="ECO:0000256" key="5">
    <source>
        <dbReference type="PROSITE-ProRule" id="PRU01091"/>
    </source>
</evidence>
<dbReference type="CDD" id="cd15831">
    <property type="entry name" value="BTAD"/>
    <property type="match status" value="1"/>
</dbReference>
<feature type="region of interest" description="Disordered" evidence="6">
    <location>
        <begin position="255"/>
        <end position="281"/>
    </location>
</feature>
<dbReference type="Pfam" id="PF00486">
    <property type="entry name" value="Trans_reg_C"/>
    <property type="match status" value="1"/>
</dbReference>
<dbReference type="InterPro" id="IPR019734">
    <property type="entry name" value="TPR_rpt"/>
</dbReference>
<feature type="compositionally biased region" description="Polar residues" evidence="6">
    <location>
        <begin position="266"/>
        <end position="280"/>
    </location>
</feature>
<dbReference type="Gene3D" id="1.25.40.10">
    <property type="entry name" value="Tetratricopeptide repeat domain"/>
    <property type="match status" value="3"/>
</dbReference>
<dbReference type="GO" id="GO:0003677">
    <property type="term" value="F:DNA binding"/>
    <property type="evidence" value="ECO:0007669"/>
    <property type="project" value="UniProtKB-UniRule"/>
</dbReference>
<dbReference type="InterPro" id="IPR005158">
    <property type="entry name" value="BTAD"/>
</dbReference>
<dbReference type="SMART" id="SM00862">
    <property type="entry name" value="Trans_reg_C"/>
    <property type="match status" value="1"/>
</dbReference>
<evidence type="ECO:0000256" key="6">
    <source>
        <dbReference type="SAM" id="MobiDB-lite"/>
    </source>
</evidence>
<dbReference type="Pfam" id="PF13191">
    <property type="entry name" value="AAA_16"/>
    <property type="match status" value="1"/>
</dbReference>
<dbReference type="GO" id="GO:0043531">
    <property type="term" value="F:ADP binding"/>
    <property type="evidence" value="ECO:0007669"/>
    <property type="project" value="InterPro"/>
</dbReference>
<dbReference type="Gene3D" id="1.10.10.10">
    <property type="entry name" value="Winged helix-like DNA-binding domain superfamily/Winged helix DNA-binding domain"/>
    <property type="match status" value="1"/>
</dbReference>
<evidence type="ECO:0000313" key="9">
    <source>
        <dbReference type="Proteomes" id="UP000283832"/>
    </source>
</evidence>
<dbReference type="GO" id="GO:0006355">
    <property type="term" value="P:regulation of DNA-templated transcription"/>
    <property type="evidence" value="ECO:0007669"/>
    <property type="project" value="InterPro"/>
</dbReference>